<protein>
    <recommendedName>
        <fullName evidence="3">Hydrolase</fullName>
    </recommendedName>
</protein>
<organism evidence="1 2">
    <name type="scientific">Paenibacillus hexagrammi</name>
    <dbReference type="NCBI Taxonomy" id="2908839"/>
    <lineage>
        <taxon>Bacteria</taxon>
        <taxon>Bacillati</taxon>
        <taxon>Bacillota</taxon>
        <taxon>Bacilli</taxon>
        <taxon>Bacillales</taxon>
        <taxon>Paenibacillaceae</taxon>
        <taxon>Paenibacillus</taxon>
    </lineage>
</organism>
<evidence type="ECO:0000313" key="2">
    <source>
        <dbReference type="Proteomes" id="UP001649230"/>
    </source>
</evidence>
<proteinExistence type="predicted"/>
<keyword evidence="2" id="KW-1185">Reference proteome</keyword>
<dbReference type="Proteomes" id="UP001649230">
    <property type="component" value="Chromosome"/>
</dbReference>
<gene>
    <name evidence="1" type="ORF">L0M14_00925</name>
</gene>
<evidence type="ECO:0000313" key="1">
    <source>
        <dbReference type="EMBL" id="UJF33861.1"/>
    </source>
</evidence>
<accession>A0ABY3SKZ5</accession>
<dbReference type="EMBL" id="CP090978">
    <property type="protein sequence ID" value="UJF33861.1"/>
    <property type="molecule type" value="Genomic_DNA"/>
</dbReference>
<sequence>MEKKKYYVSVQSGKIMENQGDAAYELEIVATEDEIDRLDELFEELENFDQATAVQTASALTIAYHHDETNDGYDYYLRQTYSLINELGTEETKRHIQKMNILS</sequence>
<evidence type="ECO:0008006" key="3">
    <source>
        <dbReference type="Google" id="ProtNLM"/>
    </source>
</evidence>
<name>A0ABY3SKZ5_9BACL</name>
<dbReference type="RefSeq" id="WP_235120252.1">
    <property type="nucleotide sequence ID" value="NZ_CP090978.1"/>
</dbReference>
<reference evidence="1 2" key="1">
    <citation type="journal article" date="2024" name="Int. J. Syst. Evol. Microbiol.">
        <title>Paenibacillus hexagrammi sp. nov., a novel bacterium isolated from the gut content of Hexagrammos agrammus.</title>
        <authorList>
            <person name="Jung H.K."/>
            <person name="Kim D.G."/>
            <person name="Zin H."/>
            <person name="Park J."/>
            <person name="Jung H."/>
            <person name="Kim Y.O."/>
            <person name="Kong H.J."/>
            <person name="Kim J.W."/>
            <person name="Kim Y.S."/>
        </authorList>
    </citation>
    <scope>NUCLEOTIDE SEQUENCE [LARGE SCALE GENOMIC DNA]</scope>
    <source>
        <strain evidence="1 2">YPD9-1</strain>
    </source>
</reference>